<dbReference type="Proteomes" id="UP000019733">
    <property type="component" value="Segment"/>
</dbReference>
<reference evidence="1" key="1">
    <citation type="submission" date="2015-07" db="EMBL/GenBank/DDBJ databases">
        <title>Isolation and characterization of a novel lytic T4-like coliphage vB_EcoM_JS09 infecting APEC.</title>
        <authorList>
            <person name="Zhou Y."/>
            <person name="Bao H.D."/>
            <person name="Zhang H."/>
            <person name="Wang R."/>
        </authorList>
    </citation>
    <scope>NUCLEOTIDE SEQUENCE</scope>
</reference>
<dbReference type="Gene3D" id="3.40.50.1000">
    <property type="entry name" value="HAD superfamily/HAD-like"/>
    <property type="match status" value="1"/>
</dbReference>
<evidence type="ECO:0000313" key="1">
    <source>
        <dbReference type="EMBL" id="AIA80100.1"/>
    </source>
</evidence>
<dbReference type="SUPFAM" id="SSF56784">
    <property type="entry name" value="HAD-like"/>
    <property type="match status" value="1"/>
</dbReference>
<sequence>MHRVENMLNLCFDVDDCITEWNNNRDYVNFKPDVEMVTAINALYDAGHTITLYTARGMKSVGPGRIAIDILPSLIQNLANIGLKYHNLLTHKPVYDWIIDDKAMRPDEFKALMNKGEFETFKSYKPNL</sequence>
<gene>
    <name evidence="1" type="ORF">JS09_0133</name>
</gene>
<dbReference type="KEGG" id="vg:19524858"/>
<dbReference type="GeneID" id="19524858"/>
<evidence type="ECO:0008006" key="3">
    <source>
        <dbReference type="Google" id="ProtNLM"/>
    </source>
</evidence>
<dbReference type="InterPro" id="IPR036412">
    <property type="entry name" value="HAD-like_sf"/>
</dbReference>
<proteinExistence type="predicted"/>
<name>A0A060BHW6_9CAUD</name>
<dbReference type="RefSeq" id="YP_009037456.1">
    <property type="nucleotide sequence ID" value="NC_024124.2"/>
</dbReference>
<protein>
    <recommendedName>
        <fullName evidence="3">Capsule biosynthesis protein</fullName>
    </recommendedName>
</protein>
<dbReference type="OrthoDB" id="19574at10239"/>
<keyword evidence="2" id="KW-1185">Reference proteome</keyword>
<dbReference type="InterPro" id="IPR023214">
    <property type="entry name" value="HAD_sf"/>
</dbReference>
<evidence type="ECO:0000313" key="2">
    <source>
        <dbReference type="Proteomes" id="UP000019733"/>
    </source>
</evidence>
<dbReference type="EMBL" id="KF582788">
    <property type="protein sequence ID" value="AIA80100.1"/>
    <property type="molecule type" value="Genomic_DNA"/>
</dbReference>
<accession>A0A060BHW6</accession>
<organism evidence="1 2">
    <name type="scientific">Escherichia phage vB_EcoM_JS09</name>
    <dbReference type="NCBI Taxonomy" id="1430444"/>
    <lineage>
        <taxon>Viruses</taxon>
        <taxon>Duplodnaviria</taxon>
        <taxon>Heunggongvirae</taxon>
        <taxon>Uroviricota</taxon>
        <taxon>Caudoviricetes</taxon>
        <taxon>Pantevenvirales</taxon>
        <taxon>Straboviridae</taxon>
        <taxon>Tevenvirinae</taxon>
        <taxon>Mosigvirus</taxon>
        <taxon>Mosigvirus JS09</taxon>
    </lineage>
</organism>